<proteinExistence type="predicted"/>
<dbReference type="SMART" id="SM00347">
    <property type="entry name" value="HTH_MARR"/>
    <property type="match status" value="1"/>
</dbReference>
<reference evidence="2 3" key="1">
    <citation type="submission" date="2022-03" db="EMBL/GenBank/DDBJ databases">
        <title>Complete genome of Streptomyces rimosus ssp. rimosus R7 (=ATCC 10970).</title>
        <authorList>
            <person name="Beganovic S."/>
            <person name="Ruckert C."/>
            <person name="Busche T."/>
            <person name="Kalinowski J."/>
            <person name="Wittmann C."/>
        </authorList>
    </citation>
    <scope>NUCLEOTIDE SEQUENCE [LARGE SCALE GENOMIC DNA]</scope>
    <source>
        <strain evidence="2 3">R7</strain>
    </source>
</reference>
<evidence type="ECO:0000259" key="1">
    <source>
        <dbReference type="PROSITE" id="PS50995"/>
    </source>
</evidence>
<dbReference type="EMBL" id="CP094298">
    <property type="protein sequence ID" value="UNZ07739.1"/>
    <property type="molecule type" value="Genomic_DNA"/>
</dbReference>
<evidence type="ECO:0000313" key="2">
    <source>
        <dbReference type="EMBL" id="UNZ07739.1"/>
    </source>
</evidence>
<feature type="domain" description="HTH marR-type" evidence="1">
    <location>
        <begin position="4"/>
        <end position="141"/>
    </location>
</feature>
<dbReference type="RefSeq" id="WP_003985601.1">
    <property type="nucleotide sequence ID" value="NZ_CP043497.1"/>
</dbReference>
<dbReference type="SUPFAM" id="SSF46785">
    <property type="entry name" value="Winged helix' DNA-binding domain"/>
    <property type="match status" value="1"/>
</dbReference>
<dbReference type="Proteomes" id="UP000829494">
    <property type="component" value="Chromosome"/>
</dbReference>
<dbReference type="InterPro" id="IPR000835">
    <property type="entry name" value="HTH_MarR-typ"/>
</dbReference>
<gene>
    <name evidence="2" type="primary">mhqR4</name>
    <name evidence="2" type="ORF">SRIMR7_36855</name>
</gene>
<dbReference type="InterPro" id="IPR036388">
    <property type="entry name" value="WH-like_DNA-bd_sf"/>
</dbReference>
<dbReference type="InterPro" id="IPR000485">
    <property type="entry name" value="AsnC-type_HTH_dom"/>
</dbReference>
<dbReference type="PANTHER" id="PTHR33164:SF106">
    <property type="entry name" value="TRANSCRIPTIONAL REGULATORY PROTEIN"/>
    <property type="match status" value="1"/>
</dbReference>
<dbReference type="PANTHER" id="PTHR33164">
    <property type="entry name" value="TRANSCRIPTIONAL REGULATOR, MARR FAMILY"/>
    <property type="match status" value="1"/>
</dbReference>
<dbReference type="Pfam" id="PF01047">
    <property type="entry name" value="MarR"/>
    <property type="match status" value="1"/>
</dbReference>
<dbReference type="InterPro" id="IPR039422">
    <property type="entry name" value="MarR/SlyA-like"/>
</dbReference>
<accession>A0ABY3ZC53</accession>
<dbReference type="GeneID" id="66853119"/>
<organism evidence="2 3">
    <name type="scientific">Streptomyces rimosus subsp. rimosus</name>
    <dbReference type="NCBI Taxonomy" id="132474"/>
    <lineage>
        <taxon>Bacteria</taxon>
        <taxon>Bacillati</taxon>
        <taxon>Actinomycetota</taxon>
        <taxon>Actinomycetes</taxon>
        <taxon>Kitasatosporales</taxon>
        <taxon>Streptomycetaceae</taxon>
        <taxon>Streptomyces</taxon>
    </lineage>
</organism>
<dbReference type="Gene3D" id="1.10.10.10">
    <property type="entry name" value="Winged helix-like DNA-binding domain superfamily/Winged helix DNA-binding domain"/>
    <property type="match status" value="1"/>
</dbReference>
<protein>
    <submittedName>
        <fullName evidence="2">HTH-type transcriptional regulator MhqR</fullName>
    </submittedName>
</protein>
<dbReference type="PRINTS" id="PR00598">
    <property type="entry name" value="HTHMARR"/>
</dbReference>
<evidence type="ECO:0000313" key="3">
    <source>
        <dbReference type="Proteomes" id="UP000829494"/>
    </source>
</evidence>
<name>A0ABY3ZC53_STRRM</name>
<sequence>MPEENEIKAALGRAVQAYQGAVDDFDREVARLLGVNETDLRCLELLLSAERATPGELGGRLGLTTGSVTAMIDRLEKRGYLARTPHPTDRRSTLVQVTPELQERARALMMPFVEDSAAQVFARYDDEQLALVADFLDFNREVQERHTERLRAVAAPKRGSGKAGPVSA</sequence>
<keyword evidence="3" id="KW-1185">Reference proteome</keyword>
<dbReference type="InterPro" id="IPR036390">
    <property type="entry name" value="WH_DNA-bd_sf"/>
</dbReference>
<dbReference type="PROSITE" id="PS50995">
    <property type="entry name" value="HTH_MARR_2"/>
    <property type="match status" value="1"/>
</dbReference>
<dbReference type="PRINTS" id="PR00033">
    <property type="entry name" value="HTHASNC"/>
</dbReference>